<evidence type="ECO:0000313" key="3">
    <source>
        <dbReference type="WBParaSite" id="sdigi.contig233.g6467.t1"/>
    </source>
</evidence>
<organism evidence="2 3">
    <name type="scientific">Setaria digitata</name>
    <dbReference type="NCBI Taxonomy" id="48799"/>
    <lineage>
        <taxon>Eukaryota</taxon>
        <taxon>Metazoa</taxon>
        <taxon>Ecdysozoa</taxon>
        <taxon>Nematoda</taxon>
        <taxon>Chromadorea</taxon>
        <taxon>Rhabditida</taxon>
        <taxon>Spirurina</taxon>
        <taxon>Spiruromorpha</taxon>
        <taxon>Filarioidea</taxon>
        <taxon>Setariidae</taxon>
        <taxon>Setaria</taxon>
    </lineage>
</organism>
<dbReference type="GO" id="GO:0036064">
    <property type="term" value="C:ciliary basal body"/>
    <property type="evidence" value="ECO:0007669"/>
    <property type="project" value="TreeGrafter"/>
</dbReference>
<evidence type="ECO:0000313" key="2">
    <source>
        <dbReference type="Proteomes" id="UP000887581"/>
    </source>
</evidence>
<accession>A0A915PLM7</accession>
<reference evidence="3" key="1">
    <citation type="submission" date="2022-11" db="UniProtKB">
        <authorList>
            <consortium name="WormBaseParasite"/>
        </authorList>
    </citation>
    <scope>IDENTIFICATION</scope>
</reference>
<dbReference type="WBParaSite" id="sdigi.contig233.g6467.t1">
    <property type="protein sequence ID" value="sdigi.contig233.g6467.t1"/>
    <property type="gene ID" value="sdigi.contig233.g6467"/>
</dbReference>
<proteinExistence type="inferred from homology"/>
<dbReference type="GO" id="GO:0008017">
    <property type="term" value="F:microtubule binding"/>
    <property type="evidence" value="ECO:0007669"/>
    <property type="project" value="InterPro"/>
</dbReference>
<comment type="similarity">
    <text evidence="1">Belongs to the FAM154 family.</text>
</comment>
<dbReference type="GO" id="GO:0005879">
    <property type="term" value="C:axonemal microtubule"/>
    <property type="evidence" value="ECO:0007669"/>
    <property type="project" value="TreeGrafter"/>
</dbReference>
<dbReference type="PANTHER" id="PTHR31516:SF17">
    <property type="entry name" value="STABILIZER OF AXONEMAL MICROTUBULES 2"/>
    <property type="match status" value="1"/>
</dbReference>
<name>A0A915PLM7_9BILA</name>
<dbReference type="Proteomes" id="UP000887581">
    <property type="component" value="Unplaced"/>
</dbReference>
<dbReference type="GO" id="GO:0005814">
    <property type="term" value="C:centriole"/>
    <property type="evidence" value="ECO:0007669"/>
    <property type="project" value="TreeGrafter"/>
</dbReference>
<sequence>MCMWVRDIDVQTIEMRVRFASEPQMIIIFIKKYEYMFFSLKSVGNENQRQQKATPAVNEKANVAEIKLDVKEKPNNNLRVNSVQRSSHRQSREYEDAFNGNNTILIRARRGRDRSAEAHDNVGLILQPINKTSKHLSKSVYSDEYKSRKGDRFNTLKPLESDIWKKQGKLVAETVSHQDYDQKTGERYAIRRPQDSDIIQGDGMFIGETQTRVSFTPKKGERYETTRPQTSDLWKRRGKLETDTVAHLDYCAQKGERYPTVIPTDSNILFGDDNLTTAKLKINNNFTTQNGKRLKTVQPEASNICKDENVAHHDYKRLKGERYPIKKPQDSNILYGDGTFASETHTNAEFTAKIGERYDIKRPVESEIWKQHDNMAEKNGSKQNFIAKRGGERYRTIKPGDSNLLRSNESEMNAKTELTRKKDDRCVAVQRSNKTGLWKNDIQVNNNSQPVKDYDTMKQVDSNTPVPGGLFVIETEKKKENIKPKKLNDISW</sequence>
<dbReference type="InterPro" id="IPR033336">
    <property type="entry name" value="SAXO1/2"/>
</dbReference>
<dbReference type="PANTHER" id="PTHR31516">
    <property type="entry name" value="STABILIZER OF AXONEMAL MICROTUBULES 2"/>
    <property type="match status" value="1"/>
</dbReference>
<protein>
    <submittedName>
        <fullName evidence="3">Uncharacterized protein</fullName>
    </submittedName>
</protein>
<evidence type="ECO:0000256" key="1">
    <source>
        <dbReference type="ARBA" id="ARBA00008738"/>
    </source>
</evidence>
<keyword evidence="2" id="KW-1185">Reference proteome</keyword>
<dbReference type="GO" id="GO:0036126">
    <property type="term" value="C:sperm flagellum"/>
    <property type="evidence" value="ECO:0007669"/>
    <property type="project" value="TreeGrafter"/>
</dbReference>
<dbReference type="AlphaFoldDB" id="A0A915PLM7"/>